<name>A0A6M0RU93_9CYAN</name>
<dbReference type="HAMAP" id="MF_01086">
    <property type="entry name" value="UPF0284"/>
    <property type="match status" value="1"/>
</dbReference>
<dbReference type="Proteomes" id="UP000481033">
    <property type="component" value="Unassembled WGS sequence"/>
</dbReference>
<evidence type="ECO:0000313" key="2">
    <source>
        <dbReference type="EMBL" id="NEZ59736.1"/>
    </source>
</evidence>
<dbReference type="AlphaFoldDB" id="A0A6M0RU93"/>
<comment type="similarity">
    <text evidence="1">Belongs to the UPF0284 family.</text>
</comment>
<reference evidence="2 3" key="1">
    <citation type="journal article" date="2020" name="Microb. Ecol.">
        <title>Ecogenomics of the Marine Benthic Filamentous Cyanobacterium Adonisia.</title>
        <authorList>
            <person name="Walter J.M."/>
            <person name="Coutinho F.H."/>
            <person name="Leomil L."/>
            <person name="Hargreaves P.I."/>
            <person name="Campeao M.E."/>
            <person name="Vieira V.V."/>
            <person name="Silva B.S."/>
            <person name="Fistarol G.O."/>
            <person name="Salomon P.S."/>
            <person name="Sawabe T."/>
            <person name="Mino S."/>
            <person name="Hosokawa M."/>
            <person name="Miyashita H."/>
            <person name="Maruyama F."/>
            <person name="van Verk M.C."/>
            <person name="Dutilh B.E."/>
            <person name="Thompson C.C."/>
            <person name="Thompson F.L."/>
        </authorList>
    </citation>
    <scope>NUCLEOTIDE SEQUENCE [LARGE SCALE GENOMIC DNA]</scope>
    <source>
        <strain evidence="2 3">CCMR0081</strain>
    </source>
</reference>
<sequence length="382" mass="40890">MPLDSCHSYPLIAHHSNTGITQQWQRRYQGQRPCYICVLGFTETALVTGISAAGNSPQARMMTAVADAEFIYEGPSSVPQYPLPPLTAGVSPALLTRAVITGQTLPVYLFNAGLPHTPSVPHIDLGCGAIARCVSSGQALPPDSVRSLFNAGLKWGETLGRRFAHSYLIIGECVVAGTTTAQAVLTALGFNVAGLMGSSHLTCNHDQKAALIKTGLMAKPLDSEQWSIWDAIAAVGDPMQPFVLGMTIAASHHSGVLLAGGSQMIAIYTMLQKLGHQYPWNLNNVVIGTTQWIVKDATSKFLTLAHTVPTPPIMSSQFSFKQSRYQQFNLFEQGYVKEGVGAGGCLIAGHLYQSWQQAQTLNAMEALLESCLQISAPPPTAQ</sequence>
<comment type="caution">
    <text evidence="2">The sequence shown here is derived from an EMBL/GenBank/DDBJ whole genome shotgun (WGS) entry which is preliminary data.</text>
</comment>
<proteinExistence type="inferred from homology"/>
<dbReference type="InterPro" id="IPR003200">
    <property type="entry name" value="Nict_dMeBzImd_PRibTrfase"/>
</dbReference>
<dbReference type="Gene3D" id="3.40.50.10210">
    <property type="match status" value="1"/>
</dbReference>
<protein>
    <recommendedName>
        <fullName evidence="1">UPF0284 protein DXZ20_29670</fullName>
    </recommendedName>
</protein>
<dbReference type="RefSeq" id="WP_163702590.1">
    <property type="nucleotide sequence ID" value="NZ_QXHD01000004.1"/>
</dbReference>
<dbReference type="SUPFAM" id="SSF52733">
    <property type="entry name" value="Nicotinate mononucleotide:5,6-dimethylbenzimidazole phosphoribosyltransferase (CobT)"/>
    <property type="match status" value="1"/>
</dbReference>
<dbReference type="EMBL" id="QXHD01000004">
    <property type="protein sequence ID" value="NEZ59736.1"/>
    <property type="molecule type" value="Genomic_DNA"/>
</dbReference>
<dbReference type="CDD" id="cd02439">
    <property type="entry name" value="DMB-PRT_CobT"/>
    <property type="match status" value="1"/>
</dbReference>
<dbReference type="GO" id="GO:0008939">
    <property type="term" value="F:nicotinate-nucleotide-dimethylbenzimidazole phosphoribosyltransferase activity"/>
    <property type="evidence" value="ECO:0007669"/>
    <property type="project" value="InterPro"/>
</dbReference>
<evidence type="ECO:0000256" key="1">
    <source>
        <dbReference type="HAMAP-Rule" id="MF_01086"/>
    </source>
</evidence>
<evidence type="ECO:0000313" key="3">
    <source>
        <dbReference type="Proteomes" id="UP000481033"/>
    </source>
</evidence>
<dbReference type="NCBIfam" id="NF003373">
    <property type="entry name" value="PRK04447.1-6"/>
    <property type="match status" value="1"/>
</dbReference>
<dbReference type="PANTHER" id="PTHR38811:SF1">
    <property type="entry name" value="UPF0284 PROTEIN SLL1500"/>
    <property type="match status" value="1"/>
</dbReference>
<dbReference type="PANTHER" id="PTHR38811">
    <property type="match status" value="1"/>
</dbReference>
<gene>
    <name evidence="2" type="ORF">DXZ20_29670</name>
</gene>
<dbReference type="NCBIfam" id="TIGR00303">
    <property type="entry name" value="nicotinate mononucleotide-dependent phosphoribosyltransferase CobT"/>
    <property type="match status" value="1"/>
</dbReference>
<accession>A0A6M0RU93</accession>
<dbReference type="InterPro" id="IPR036087">
    <property type="entry name" value="Nict_dMeBzImd_PRibTrfase_sf"/>
</dbReference>
<dbReference type="InterPro" id="IPR002805">
    <property type="entry name" value="Nict_dMeBzImd_PRibTrfase_arc"/>
</dbReference>
<organism evidence="2 3">
    <name type="scientific">Adonisia turfae CCMR0081</name>
    <dbReference type="NCBI Taxonomy" id="2292702"/>
    <lineage>
        <taxon>Bacteria</taxon>
        <taxon>Bacillati</taxon>
        <taxon>Cyanobacteriota</taxon>
        <taxon>Adonisia</taxon>
        <taxon>Adonisia turfae</taxon>
    </lineage>
</organism>
<keyword evidence="3" id="KW-1185">Reference proteome</keyword>